<dbReference type="Gene3D" id="1.25.40.10">
    <property type="entry name" value="Tetratricopeptide repeat domain"/>
    <property type="match status" value="1"/>
</dbReference>
<evidence type="ECO:0000313" key="2">
    <source>
        <dbReference type="Proteomes" id="UP000186583"/>
    </source>
</evidence>
<reference evidence="1 2" key="1">
    <citation type="submission" date="2016-11" db="EMBL/GenBank/DDBJ databases">
        <title>Draft Genome Assembly of Colletotrichum chlorophyti a pathogen of herbaceous plants.</title>
        <authorList>
            <person name="Gan P."/>
            <person name="Narusaka M."/>
            <person name="Tsushima A."/>
            <person name="Narusaka Y."/>
            <person name="Takano Y."/>
            <person name="Shirasu K."/>
        </authorList>
    </citation>
    <scope>NUCLEOTIDE SEQUENCE [LARGE SCALE GENOMIC DNA]</scope>
    <source>
        <strain evidence="1 2">NTL11</strain>
    </source>
</reference>
<dbReference type="PANTHER" id="PTHR46082">
    <property type="entry name" value="ATP/GTP-BINDING PROTEIN-RELATED"/>
    <property type="match status" value="1"/>
</dbReference>
<protein>
    <submittedName>
        <fullName evidence="1">Kinesin light chain 1</fullName>
    </submittedName>
</protein>
<dbReference type="Proteomes" id="UP000186583">
    <property type="component" value="Unassembled WGS sequence"/>
</dbReference>
<gene>
    <name evidence="1" type="ORF">CCHL11_05568</name>
</gene>
<evidence type="ECO:0000313" key="1">
    <source>
        <dbReference type="EMBL" id="OLN81555.1"/>
    </source>
</evidence>
<proteinExistence type="predicted"/>
<dbReference type="OrthoDB" id="5225894at2759"/>
<dbReference type="AlphaFoldDB" id="A0A1Q8RB35"/>
<dbReference type="EMBL" id="MPGH01000243">
    <property type="protein sequence ID" value="OLN81555.1"/>
    <property type="molecule type" value="Genomic_DNA"/>
</dbReference>
<comment type="caution">
    <text evidence="1">The sequence shown here is derived from an EMBL/GenBank/DDBJ whole genome shotgun (WGS) entry which is preliminary data.</text>
</comment>
<dbReference type="Pfam" id="PF13424">
    <property type="entry name" value="TPR_12"/>
    <property type="match status" value="1"/>
</dbReference>
<organism evidence="1 2">
    <name type="scientific">Colletotrichum chlorophyti</name>
    <dbReference type="NCBI Taxonomy" id="708187"/>
    <lineage>
        <taxon>Eukaryota</taxon>
        <taxon>Fungi</taxon>
        <taxon>Dikarya</taxon>
        <taxon>Ascomycota</taxon>
        <taxon>Pezizomycotina</taxon>
        <taxon>Sordariomycetes</taxon>
        <taxon>Hypocreomycetidae</taxon>
        <taxon>Glomerellales</taxon>
        <taxon>Glomerellaceae</taxon>
        <taxon>Colletotrichum</taxon>
    </lineage>
</organism>
<dbReference type="SUPFAM" id="SSF48452">
    <property type="entry name" value="TPR-like"/>
    <property type="match status" value="1"/>
</dbReference>
<dbReference type="PANTHER" id="PTHR46082:SF11">
    <property type="entry name" value="AAA+ ATPASE DOMAIN-CONTAINING PROTEIN-RELATED"/>
    <property type="match status" value="1"/>
</dbReference>
<accession>A0A1Q8RB35</accession>
<dbReference type="STRING" id="708187.A0A1Q8RB35"/>
<dbReference type="InterPro" id="IPR011990">
    <property type="entry name" value="TPR-like_helical_dom_sf"/>
</dbReference>
<dbReference type="InterPro" id="IPR053137">
    <property type="entry name" value="NLR-like"/>
</dbReference>
<name>A0A1Q8RB35_9PEZI</name>
<sequence>MEGGRGARKEAEELQLRVIEINKRVLGEEHPDTLMSMHNLACTWKAQARWEDAIGLLQGCLRHREDVLGMAHPDTMSSASALASWKLEFEATGNEFS</sequence>
<keyword evidence="2" id="KW-1185">Reference proteome</keyword>